<accession>A0A172Y9F5</accession>
<dbReference type="AlphaFoldDB" id="A0A172Y9F5"/>
<evidence type="ECO:0000313" key="2">
    <source>
        <dbReference type="EMBL" id="ANF55858.1"/>
    </source>
</evidence>
<dbReference type="RefSeq" id="WP_025977308.1">
    <property type="nucleotide sequence ID" value="NZ_CP015614.1"/>
</dbReference>
<protein>
    <submittedName>
        <fullName evidence="2">Uncharacterized protein</fullName>
    </submittedName>
</protein>
<name>A0A172Y9F5_9CAUL</name>
<dbReference type="EMBL" id="CP015614">
    <property type="protein sequence ID" value="ANF55858.1"/>
    <property type="molecule type" value="Genomic_DNA"/>
</dbReference>
<dbReference type="OrthoDB" id="7207029at2"/>
<evidence type="ECO:0000313" key="3">
    <source>
        <dbReference type="Proteomes" id="UP000077603"/>
    </source>
</evidence>
<reference evidence="2 3" key="1">
    <citation type="journal article" date="2014" name="Genome Announc.">
        <title>Genome Sequence of a Promising Hydrogen-Producing Facultative Anaerobic Bacterium, Brevundimonas naejangsanensis Strain B1.</title>
        <authorList>
            <person name="Su H."/>
            <person name="Zhang T."/>
            <person name="Bao M."/>
            <person name="Jiang Y."/>
            <person name="Wang Y."/>
            <person name="Tan T."/>
        </authorList>
    </citation>
    <scope>NUCLEOTIDE SEQUENCE [LARGE SCALE GENOMIC DNA]</scope>
    <source>
        <strain evidence="2 3">B1</strain>
    </source>
</reference>
<feature type="region of interest" description="Disordered" evidence="1">
    <location>
        <begin position="40"/>
        <end position="82"/>
    </location>
</feature>
<keyword evidence="3" id="KW-1185">Reference proteome</keyword>
<organism evidence="2 3">
    <name type="scientific">Brevundimonas naejangsanensis</name>
    <dbReference type="NCBI Taxonomy" id="588932"/>
    <lineage>
        <taxon>Bacteria</taxon>
        <taxon>Pseudomonadati</taxon>
        <taxon>Pseudomonadota</taxon>
        <taxon>Alphaproteobacteria</taxon>
        <taxon>Caulobacterales</taxon>
        <taxon>Caulobacteraceae</taxon>
        <taxon>Brevundimonas</taxon>
    </lineage>
</organism>
<sequence>MKFYEIVVADAHGAERRLRVPSPTDVQAADAAAPLLKSGDSILSIRETPDDGLQRTDGPPSKTQAEELAPTTPGMAARRDAS</sequence>
<dbReference type="KEGG" id="bne:DA69_04240"/>
<gene>
    <name evidence="2" type="ORF">DA69_04240</name>
</gene>
<dbReference type="Proteomes" id="UP000077603">
    <property type="component" value="Chromosome"/>
</dbReference>
<proteinExistence type="predicted"/>
<evidence type="ECO:0000256" key="1">
    <source>
        <dbReference type="SAM" id="MobiDB-lite"/>
    </source>
</evidence>